<evidence type="ECO:0000313" key="6">
    <source>
        <dbReference type="EMBL" id="GFH30716.1"/>
    </source>
</evidence>
<dbReference type="AlphaFoldDB" id="A0A6A0ADC9"/>
<dbReference type="Pfam" id="PF02779">
    <property type="entry name" value="Transket_pyr"/>
    <property type="match status" value="1"/>
</dbReference>
<dbReference type="InterPro" id="IPR005475">
    <property type="entry name" value="Transketolase-like_Pyr-bd"/>
</dbReference>
<dbReference type="SUPFAM" id="SSF52518">
    <property type="entry name" value="Thiamin diphosphate-binding fold (THDP-binding)"/>
    <property type="match status" value="1"/>
</dbReference>
<keyword evidence="3 4" id="KW-0786">Thiamine pyrophosphate</keyword>
<comment type="cofactor">
    <cofactor evidence="1 4">
        <name>thiamine diphosphate</name>
        <dbReference type="ChEBI" id="CHEBI:58937"/>
    </cofactor>
</comment>
<evidence type="ECO:0000256" key="3">
    <source>
        <dbReference type="ARBA" id="ARBA00023052"/>
    </source>
</evidence>
<dbReference type="PANTHER" id="PTHR11624:SF96">
    <property type="entry name" value="PYRUVATE DEHYDROGENASE E1 COMPONENT SUBUNIT BETA, MITOCHONDRIAL"/>
    <property type="match status" value="1"/>
</dbReference>
<dbReference type="InterPro" id="IPR029061">
    <property type="entry name" value="THDP-binding"/>
</dbReference>
<dbReference type="SMART" id="SM00861">
    <property type="entry name" value="Transket_pyr"/>
    <property type="match status" value="1"/>
</dbReference>
<organism evidence="6 7">
    <name type="scientific">Haematococcus lacustris</name>
    <name type="common">Green alga</name>
    <name type="synonym">Haematococcus pluvialis</name>
    <dbReference type="NCBI Taxonomy" id="44745"/>
    <lineage>
        <taxon>Eukaryota</taxon>
        <taxon>Viridiplantae</taxon>
        <taxon>Chlorophyta</taxon>
        <taxon>core chlorophytes</taxon>
        <taxon>Chlorophyceae</taxon>
        <taxon>CS clade</taxon>
        <taxon>Chlamydomonadales</taxon>
        <taxon>Haematococcaceae</taxon>
        <taxon>Haematococcus</taxon>
    </lineage>
</organism>
<name>A0A6A0ADC9_HAELA</name>
<protein>
    <recommendedName>
        <fullName evidence="4">Pyruvate dehydrogenase E1 component subunit beta</fullName>
        <ecNumber evidence="4">1.2.4.1</ecNumber>
    </recommendedName>
</protein>
<feature type="non-terminal residue" evidence="6">
    <location>
        <position position="1"/>
    </location>
</feature>
<proteinExistence type="predicted"/>
<dbReference type="EC" id="1.2.4.1" evidence="4"/>
<keyword evidence="4 6" id="KW-0670">Pyruvate</keyword>
<evidence type="ECO:0000313" key="7">
    <source>
        <dbReference type="Proteomes" id="UP000485058"/>
    </source>
</evidence>
<evidence type="ECO:0000259" key="5">
    <source>
        <dbReference type="SMART" id="SM00861"/>
    </source>
</evidence>
<reference evidence="6 7" key="1">
    <citation type="submission" date="2020-02" db="EMBL/GenBank/DDBJ databases">
        <title>Draft genome sequence of Haematococcus lacustris strain NIES-144.</title>
        <authorList>
            <person name="Morimoto D."/>
            <person name="Nakagawa S."/>
            <person name="Yoshida T."/>
            <person name="Sawayama S."/>
        </authorList>
    </citation>
    <scope>NUCLEOTIDE SEQUENCE [LARGE SCALE GENOMIC DNA]</scope>
    <source>
        <strain evidence="6 7">NIES-144</strain>
    </source>
</reference>
<dbReference type="EMBL" id="BLLF01005088">
    <property type="protein sequence ID" value="GFH30716.1"/>
    <property type="molecule type" value="Genomic_DNA"/>
</dbReference>
<dbReference type="InterPro" id="IPR027110">
    <property type="entry name" value="PDHB_mito-type"/>
</dbReference>
<evidence type="ECO:0000256" key="1">
    <source>
        <dbReference type="ARBA" id="ARBA00001964"/>
    </source>
</evidence>
<evidence type="ECO:0000256" key="4">
    <source>
        <dbReference type="RuleBase" id="RU364074"/>
    </source>
</evidence>
<dbReference type="PANTHER" id="PTHR11624">
    <property type="entry name" value="DEHYDROGENASE RELATED"/>
    <property type="match status" value="1"/>
</dbReference>
<keyword evidence="2 4" id="KW-0560">Oxidoreductase</keyword>
<dbReference type="Gene3D" id="3.40.50.970">
    <property type="match status" value="1"/>
</dbReference>
<keyword evidence="7" id="KW-1185">Reference proteome</keyword>
<gene>
    <name evidence="6" type="ORF">HaLaN_29615</name>
</gene>
<comment type="caution">
    <text evidence="6">The sequence shown here is derived from an EMBL/GenBank/DDBJ whole genome shotgun (WGS) entry which is preliminary data.</text>
</comment>
<dbReference type="GO" id="GO:0006086">
    <property type="term" value="P:pyruvate decarboxylation to acetyl-CoA"/>
    <property type="evidence" value="ECO:0007669"/>
    <property type="project" value="InterPro"/>
</dbReference>
<comment type="function">
    <text evidence="4">The pyruvate dehydrogenase complex catalyzes the overall conversion of pyruvate to acetyl-CoA and CO2.</text>
</comment>
<evidence type="ECO:0000256" key="2">
    <source>
        <dbReference type="ARBA" id="ARBA00023002"/>
    </source>
</evidence>
<comment type="catalytic activity">
    <reaction evidence="4">
        <text>N(6)-[(R)-lipoyl]-L-lysyl-[protein] + pyruvate + H(+) = N(6)-[(R)-S(8)-acetyldihydrolipoyl]-L-lysyl-[protein] + CO2</text>
        <dbReference type="Rhea" id="RHEA:19189"/>
        <dbReference type="Rhea" id="RHEA-COMP:10474"/>
        <dbReference type="Rhea" id="RHEA-COMP:10478"/>
        <dbReference type="ChEBI" id="CHEBI:15361"/>
        <dbReference type="ChEBI" id="CHEBI:15378"/>
        <dbReference type="ChEBI" id="CHEBI:16526"/>
        <dbReference type="ChEBI" id="CHEBI:83099"/>
        <dbReference type="ChEBI" id="CHEBI:83111"/>
        <dbReference type="EC" id="1.2.4.1"/>
    </reaction>
</comment>
<dbReference type="GO" id="GO:0004739">
    <property type="term" value="F:pyruvate dehydrogenase (acetyl-transferring) activity"/>
    <property type="evidence" value="ECO:0007669"/>
    <property type="project" value="UniProtKB-UniRule"/>
</dbReference>
<accession>A0A6A0ADC9</accession>
<sequence>FTGIAVGSAFAGLRPVCEFMTFNFAMQAIDHIVNSAAKTLYMSAGDISCPIVFRGPNGAAAGVAAQHSQCFAAWYGSVPGLKVLAPYDSEDARGLMKAAIRDPDPVIFLENELLR</sequence>
<feature type="domain" description="Transketolase-like pyrimidine-binding" evidence="5">
    <location>
        <begin position="1"/>
        <end position="115"/>
    </location>
</feature>
<dbReference type="Proteomes" id="UP000485058">
    <property type="component" value="Unassembled WGS sequence"/>
</dbReference>